<dbReference type="PANTHER" id="PTHR38340">
    <property type="entry name" value="S-LAYER PROTEIN"/>
    <property type="match status" value="1"/>
</dbReference>
<dbReference type="PRINTS" id="PR00313">
    <property type="entry name" value="CABNDNGRPT"/>
</dbReference>
<dbReference type="InterPro" id="IPR001343">
    <property type="entry name" value="Hemolysn_Ca-bd"/>
</dbReference>
<dbReference type="PANTHER" id="PTHR38340:SF1">
    <property type="entry name" value="S-LAYER PROTEIN"/>
    <property type="match status" value="1"/>
</dbReference>
<gene>
    <name evidence="4" type="ORF">ACFSM0_03205</name>
</gene>
<keyword evidence="2" id="KW-0964">Secreted</keyword>
<evidence type="ECO:0000256" key="3">
    <source>
        <dbReference type="SAM" id="MobiDB-lite"/>
    </source>
</evidence>
<feature type="compositionally biased region" description="Low complexity" evidence="3">
    <location>
        <begin position="597"/>
        <end position="619"/>
    </location>
</feature>
<dbReference type="InterPro" id="IPR018511">
    <property type="entry name" value="Hemolysin-typ_Ca-bd_CS"/>
</dbReference>
<organism evidence="4 5">
    <name type="scientific">Rhodobacter lacus</name>
    <dbReference type="NCBI Taxonomy" id="1641972"/>
    <lineage>
        <taxon>Bacteria</taxon>
        <taxon>Pseudomonadati</taxon>
        <taxon>Pseudomonadota</taxon>
        <taxon>Alphaproteobacteria</taxon>
        <taxon>Rhodobacterales</taxon>
        <taxon>Rhodobacter group</taxon>
        <taxon>Rhodobacter</taxon>
    </lineage>
</organism>
<dbReference type="RefSeq" id="WP_377387032.1">
    <property type="nucleotide sequence ID" value="NZ_JBHUIX010000003.1"/>
</dbReference>
<dbReference type="InterPro" id="IPR050557">
    <property type="entry name" value="RTX_toxin/Mannuronan_C5-epim"/>
</dbReference>
<keyword evidence="5" id="KW-1185">Reference proteome</keyword>
<feature type="compositionally biased region" description="Gly residues" evidence="3">
    <location>
        <begin position="692"/>
        <end position="704"/>
    </location>
</feature>
<feature type="region of interest" description="Disordered" evidence="3">
    <location>
        <begin position="591"/>
        <end position="779"/>
    </location>
</feature>
<evidence type="ECO:0000313" key="4">
    <source>
        <dbReference type="EMBL" id="MFD2173095.1"/>
    </source>
</evidence>
<evidence type="ECO:0000256" key="2">
    <source>
        <dbReference type="ARBA" id="ARBA00022525"/>
    </source>
</evidence>
<dbReference type="EMBL" id="JBHUIX010000003">
    <property type="protein sequence ID" value="MFD2173095.1"/>
    <property type="molecule type" value="Genomic_DNA"/>
</dbReference>
<dbReference type="Proteomes" id="UP001597413">
    <property type="component" value="Unassembled WGS sequence"/>
</dbReference>
<dbReference type="SUPFAM" id="SSF51120">
    <property type="entry name" value="beta-Roll"/>
    <property type="match status" value="4"/>
</dbReference>
<name>A0ABW5A506_9RHOB</name>
<evidence type="ECO:0000256" key="1">
    <source>
        <dbReference type="ARBA" id="ARBA00004613"/>
    </source>
</evidence>
<dbReference type="PROSITE" id="PS00330">
    <property type="entry name" value="HEMOLYSIN_CALCIUM"/>
    <property type="match status" value="3"/>
</dbReference>
<comment type="caution">
    <text evidence="4">The sequence shown here is derived from an EMBL/GenBank/DDBJ whole genome shotgun (WGS) entry which is preliminary data.</text>
</comment>
<evidence type="ECO:0000313" key="5">
    <source>
        <dbReference type="Proteomes" id="UP001597413"/>
    </source>
</evidence>
<feature type="compositionally biased region" description="Gly residues" evidence="3">
    <location>
        <begin position="716"/>
        <end position="738"/>
    </location>
</feature>
<reference evidence="5" key="1">
    <citation type="journal article" date="2019" name="Int. J. Syst. Evol. Microbiol.">
        <title>The Global Catalogue of Microorganisms (GCM) 10K type strain sequencing project: providing services to taxonomists for standard genome sequencing and annotation.</title>
        <authorList>
            <consortium name="The Broad Institute Genomics Platform"/>
            <consortium name="The Broad Institute Genome Sequencing Center for Infectious Disease"/>
            <person name="Wu L."/>
            <person name="Ma J."/>
        </authorList>
    </citation>
    <scope>NUCLEOTIDE SEQUENCE [LARGE SCALE GENOMIC DNA]</scope>
    <source>
        <strain evidence="5">CCUG 55131</strain>
    </source>
</reference>
<dbReference type="InterPro" id="IPR011049">
    <property type="entry name" value="Serralysin-like_metalloprot_C"/>
</dbReference>
<dbReference type="Gene3D" id="2.150.10.10">
    <property type="entry name" value="Serralysin-like metalloprotease, C-terminal"/>
    <property type="match status" value="7"/>
</dbReference>
<sequence length="872" mass="87008">MVQKITLSGFAFTELDGNGQNITTPVNTTLEIIATDDVTFTSSYTYVGEDDIQGELNNNSGTVYDVLLNGVSIIDNDNYDEATLLRLTSGGVTYQIMVIGHEDPDTNDWTNEVFYLTEPMIGGTTVPTSSALLNLLSTMTRSTITSGTYAEGASWDPAGVAAVTSVDSDIYDATAGNDSIAGYSFDDVINGLAGDDTIDGGDGDDSIDGAGGNDILYGSDGNDTLIGNNGSDELYGGDGDDLLMPGANSGYDLVVASAGNDTIDFDGASSTGDYTLDYSAQYDGTTGIQLTLNASASGDGTNVVFKADGSQDSLVNLMEATTSEGLTIVGTSQGDIFNVTTTAGEWAGLIGGGGGDYYGLNIGADSKVRVNFASTATEGVVANIADGYIENDGTGGSADINFSGAGTLEIRTGNYADSLVGSDGDESFIVQGGNDTVDGGDGFDLIRYDRDGYTSVSVNLAAGTATTVFNGTSYTDSLTSIEAVRGSTGADVISGSNAHERLDGREGNDTLTGGAGNDTIIGGDGTDTAVLNVASSAITVSVSGGVVTITGEGTDTFTGIEYFQFSDGTLTATQVAALAENTGGAETGEVVIGTGGDDTITGGTGDDTISGGAGDDSLLGGDGDDVISSSDGDDSADGQTGNDSIGGGTGDDTLIGGEGNDTIGGGQDDDSISGAGGNDAISGGQGNDWIDGGDGNDSIGGGFGNDTIFGSAGDDSLGGGTGRDVIDGGEGADAIGGGEGDDTITGGDGDDFLAGGGRDDVIDGADGDDVINGGSGDDTMTGGDGADVFVFNGMIDGDTDVITDFEDGVDMIRISGIENEPGSGLNGYVAALNITDTTIDGEAGVSMAYEGQTIYLLGISAEDLTKADFLFG</sequence>
<feature type="compositionally biased region" description="Gly residues" evidence="3">
    <location>
        <begin position="644"/>
        <end position="666"/>
    </location>
</feature>
<comment type="subcellular location">
    <subcellularLocation>
        <location evidence="1">Secreted</location>
    </subcellularLocation>
</comment>
<protein>
    <submittedName>
        <fullName evidence="4">Calcium-binding protein</fullName>
    </submittedName>
</protein>
<accession>A0ABW5A506</accession>
<proteinExistence type="predicted"/>
<dbReference type="Pfam" id="PF00353">
    <property type="entry name" value="HemolysinCabind"/>
    <property type="match status" value="10"/>
</dbReference>